<proteinExistence type="inferred from homology"/>
<evidence type="ECO:0000256" key="1">
    <source>
        <dbReference type="ARBA" id="ARBA00008645"/>
    </source>
</evidence>
<evidence type="ECO:0000259" key="3">
    <source>
        <dbReference type="Pfam" id="PF00561"/>
    </source>
</evidence>
<feature type="domain" description="AB hydrolase-1" evidence="3">
    <location>
        <begin position="41"/>
        <end position="270"/>
    </location>
</feature>
<dbReference type="STRING" id="933084.A0A067Q916"/>
<comment type="similarity">
    <text evidence="1">Belongs to the AB hydrolase superfamily.</text>
</comment>
<dbReference type="HOGENOM" id="CLU_020336_53_0_1"/>
<gene>
    <name evidence="4" type="ORF">JAAARDRAFT_57066</name>
</gene>
<accession>A0A067Q916</accession>
<organism evidence="4 5">
    <name type="scientific">Jaapia argillacea MUCL 33604</name>
    <dbReference type="NCBI Taxonomy" id="933084"/>
    <lineage>
        <taxon>Eukaryota</taxon>
        <taxon>Fungi</taxon>
        <taxon>Dikarya</taxon>
        <taxon>Basidiomycota</taxon>
        <taxon>Agaricomycotina</taxon>
        <taxon>Agaricomycetes</taxon>
        <taxon>Agaricomycetidae</taxon>
        <taxon>Jaapiales</taxon>
        <taxon>Jaapiaceae</taxon>
        <taxon>Jaapia</taxon>
    </lineage>
</organism>
<dbReference type="GO" id="GO:0005739">
    <property type="term" value="C:mitochondrion"/>
    <property type="evidence" value="ECO:0007669"/>
    <property type="project" value="TreeGrafter"/>
</dbReference>
<evidence type="ECO:0000313" key="5">
    <source>
        <dbReference type="Proteomes" id="UP000027265"/>
    </source>
</evidence>
<dbReference type="OrthoDB" id="8119704at2759"/>
<dbReference type="PANTHER" id="PTHR46118:SF4">
    <property type="entry name" value="PROTEIN ABHD11"/>
    <property type="match status" value="1"/>
</dbReference>
<dbReference type="SUPFAM" id="SSF53474">
    <property type="entry name" value="alpha/beta-Hydrolases"/>
    <property type="match status" value="1"/>
</dbReference>
<dbReference type="GO" id="GO:0052689">
    <property type="term" value="F:carboxylic ester hydrolase activity"/>
    <property type="evidence" value="ECO:0007669"/>
    <property type="project" value="TreeGrafter"/>
</dbReference>
<dbReference type="FunCoup" id="A0A067Q916">
    <property type="interactions" value="293"/>
</dbReference>
<dbReference type="InterPro" id="IPR000073">
    <property type="entry name" value="AB_hydrolase_1"/>
</dbReference>
<dbReference type="PANTHER" id="PTHR46118">
    <property type="entry name" value="PROTEIN ABHD11"/>
    <property type="match status" value="1"/>
</dbReference>
<sequence>MIVSRFTNEARRSARRFITTSTPVHLEVDQIIPHGVGKNGPLLILHGLFGSKRNWLSLSKAFAKDLQRPVYSLDLRNHGASPHAEPMTYTSMALDVVQFCKQHSLSDISLLGHSMGGKVAMTLALDPSTPKELLQNLIIADIAPSKGPLSPEFTSYVDAMRKIEESEVGSRKEAQDILSEYEQDPMIRAFLLTNLVSDHHRMKFRIPIDIIGRSISEIGSFPYEPGEKTWEGPTLFVKGTKSKYINSKNIPLAKEYFPNMVVETLDAGHWERPNEFKQLVVDFIKANEDRTL</sequence>
<dbReference type="Gene3D" id="3.40.50.1820">
    <property type="entry name" value="alpha/beta hydrolase"/>
    <property type="match status" value="1"/>
</dbReference>
<dbReference type="EMBL" id="KL197716">
    <property type="protein sequence ID" value="KDQ59096.1"/>
    <property type="molecule type" value="Genomic_DNA"/>
</dbReference>
<dbReference type="FunFam" id="3.40.50.1820:FF:000039">
    <property type="entry name" value="Esterase ybfF"/>
    <property type="match status" value="1"/>
</dbReference>
<dbReference type="InterPro" id="IPR029058">
    <property type="entry name" value="AB_hydrolase_fold"/>
</dbReference>
<dbReference type="ESTHER" id="9homo-a0a067q916">
    <property type="family name" value="ABHD11-Acetyl_transferase"/>
</dbReference>
<evidence type="ECO:0000256" key="2">
    <source>
        <dbReference type="ARBA" id="ARBA00022801"/>
    </source>
</evidence>
<name>A0A067Q916_9AGAM</name>
<reference evidence="5" key="1">
    <citation type="journal article" date="2014" name="Proc. Natl. Acad. Sci. U.S.A.">
        <title>Extensive sampling of basidiomycete genomes demonstrates inadequacy of the white-rot/brown-rot paradigm for wood decay fungi.</title>
        <authorList>
            <person name="Riley R."/>
            <person name="Salamov A.A."/>
            <person name="Brown D.W."/>
            <person name="Nagy L.G."/>
            <person name="Floudas D."/>
            <person name="Held B.W."/>
            <person name="Levasseur A."/>
            <person name="Lombard V."/>
            <person name="Morin E."/>
            <person name="Otillar R."/>
            <person name="Lindquist E.A."/>
            <person name="Sun H."/>
            <person name="LaButti K.M."/>
            <person name="Schmutz J."/>
            <person name="Jabbour D."/>
            <person name="Luo H."/>
            <person name="Baker S.E."/>
            <person name="Pisabarro A.G."/>
            <person name="Walton J.D."/>
            <person name="Blanchette R.A."/>
            <person name="Henrissat B."/>
            <person name="Martin F."/>
            <person name="Cullen D."/>
            <person name="Hibbett D.S."/>
            <person name="Grigoriev I.V."/>
        </authorList>
    </citation>
    <scope>NUCLEOTIDE SEQUENCE [LARGE SCALE GENOMIC DNA]</scope>
    <source>
        <strain evidence="5">MUCL 33604</strain>
    </source>
</reference>
<dbReference type="Proteomes" id="UP000027265">
    <property type="component" value="Unassembled WGS sequence"/>
</dbReference>
<dbReference type="Pfam" id="PF00561">
    <property type="entry name" value="Abhydrolase_1"/>
    <property type="match status" value="1"/>
</dbReference>
<keyword evidence="2" id="KW-0378">Hydrolase</keyword>
<keyword evidence="5" id="KW-1185">Reference proteome</keyword>
<protein>
    <recommendedName>
        <fullName evidence="3">AB hydrolase-1 domain-containing protein</fullName>
    </recommendedName>
</protein>
<dbReference type="AlphaFoldDB" id="A0A067Q916"/>
<dbReference type="InParanoid" id="A0A067Q916"/>
<evidence type="ECO:0000313" key="4">
    <source>
        <dbReference type="EMBL" id="KDQ59096.1"/>
    </source>
</evidence>